<name>A0A0V1KJE5_9BILA</name>
<dbReference type="Proteomes" id="UP000054721">
    <property type="component" value="Unassembled WGS sequence"/>
</dbReference>
<reference evidence="1 2" key="1">
    <citation type="submission" date="2015-05" db="EMBL/GenBank/DDBJ databases">
        <title>Evolution of Trichinella species and genotypes.</title>
        <authorList>
            <person name="Korhonen P.K."/>
            <person name="Edoardo P."/>
            <person name="Giuseppe L.R."/>
            <person name="Gasser R.B."/>
        </authorList>
    </citation>
    <scope>NUCLEOTIDE SEQUENCE [LARGE SCALE GENOMIC DNA]</scope>
    <source>
        <strain evidence="1">ISS10</strain>
    </source>
</reference>
<keyword evidence="2" id="KW-1185">Reference proteome</keyword>
<protein>
    <submittedName>
        <fullName evidence="1">Uncharacterized protein</fullName>
    </submittedName>
</protein>
<gene>
    <name evidence="1" type="ORF">T02_7681</name>
</gene>
<comment type="caution">
    <text evidence="1">The sequence shown here is derived from an EMBL/GenBank/DDBJ whole genome shotgun (WGS) entry which is preliminary data.</text>
</comment>
<dbReference type="EMBL" id="JYDW01000853">
    <property type="protein sequence ID" value="KRZ47387.1"/>
    <property type="molecule type" value="Genomic_DNA"/>
</dbReference>
<dbReference type="AlphaFoldDB" id="A0A0V1KJE5"/>
<sequence>MNRSFCTYGDNTDAISENLSFENFFEKKIHKPARKQAVKKQNLKFNCNELHFLQGCFSIRLGIMYEVM</sequence>
<organism evidence="1 2">
    <name type="scientific">Trichinella nativa</name>
    <dbReference type="NCBI Taxonomy" id="6335"/>
    <lineage>
        <taxon>Eukaryota</taxon>
        <taxon>Metazoa</taxon>
        <taxon>Ecdysozoa</taxon>
        <taxon>Nematoda</taxon>
        <taxon>Enoplea</taxon>
        <taxon>Dorylaimia</taxon>
        <taxon>Trichinellida</taxon>
        <taxon>Trichinellidae</taxon>
        <taxon>Trichinella</taxon>
    </lineage>
</organism>
<evidence type="ECO:0000313" key="1">
    <source>
        <dbReference type="EMBL" id="KRZ47387.1"/>
    </source>
</evidence>
<proteinExistence type="predicted"/>
<evidence type="ECO:0000313" key="2">
    <source>
        <dbReference type="Proteomes" id="UP000054721"/>
    </source>
</evidence>
<accession>A0A0V1KJE5</accession>